<evidence type="ECO:0000313" key="3">
    <source>
        <dbReference type="EnsemblMetazoa" id="KAF7489932.1"/>
    </source>
</evidence>
<organism evidence="2">
    <name type="scientific">Sarcoptes scabiei</name>
    <name type="common">Itch mite</name>
    <name type="synonym">Acarus scabiei</name>
    <dbReference type="NCBI Taxonomy" id="52283"/>
    <lineage>
        <taxon>Eukaryota</taxon>
        <taxon>Metazoa</taxon>
        <taxon>Ecdysozoa</taxon>
        <taxon>Arthropoda</taxon>
        <taxon>Chelicerata</taxon>
        <taxon>Arachnida</taxon>
        <taxon>Acari</taxon>
        <taxon>Acariformes</taxon>
        <taxon>Sarcoptiformes</taxon>
        <taxon>Astigmata</taxon>
        <taxon>Psoroptidia</taxon>
        <taxon>Sarcoptoidea</taxon>
        <taxon>Sarcoptidae</taxon>
        <taxon>Sarcoptinae</taxon>
        <taxon>Sarcoptes</taxon>
    </lineage>
</organism>
<dbReference type="EMBL" id="WVUK01000063">
    <property type="protein sequence ID" value="KAF7489932.1"/>
    <property type="molecule type" value="Genomic_DNA"/>
</dbReference>
<keyword evidence="4" id="KW-1185">Reference proteome</keyword>
<dbReference type="AlphaFoldDB" id="A0A834R431"/>
<reference evidence="2" key="2">
    <citation type="submission" date="2020-01" db="EMBL/GenBank/DDBJ databases">
        <authorList>
            <person name="Korhonen P.K.K."/>
            <person name="Guangxu M.G."/>
            <person name="Wang T.W."/>
            <person name="Stroehlein A.J.S."/>
            <person name="Young N.D."/>
            <person name="Ang C.-S.A."/>
            <person name="Fernando D.W.F."/>
            <person name="Lu H.L."/>
            <person name="Taylor S.T."/>
            <person name="Ehtesham M.E.M."/>
            <person name="Najaraj S.H.N."/>
            <person name="Harsha G.H.G."/>
            <person name="Madugundu A.M."/>
            <person name="Renuse S.R."/>
            <person name="Holt D.H."/>
            <person name="Pandey A.P."/>
            <person name="Papenfuss A.P."/>
            <person name="Gasser R.B.G."/>
            <person name="Fischer K.F."/>
        </authorList>
    </citation>
    <scope>NUCLEOTIDE SEQUENCE</scope>
    <source>
        <strain evidence="2">SSS_KF_BRIS2020</strain>
    </source>
</reference>
<protein>
    <submittedName>
        <fullName evidence="2 3">Uncharacterized protein</fullName>
    </submittedName>
</protein>
<evidence type="ECO:0000313" key="2">
    <source>
        <dbReference type="EMBL" id="KAF7489932.1"/>
    </source>
</evidence>
<evidence type="ECO:0000313" key="4">
    <source>
        <dbReference type="Proteomes" id="UP000070412"/>
    </source>
</evidence>
<reference evidence="3" key="3">
    <citation type="submission" date="2022-06" db="UniProtKB">
        <authorList>
            <consortium name="EnsemblMetazoa"/>
        </authorList>
    </citation>
    <scope>IDENTIFICATION</scope>
</reference>
<accession>A0A834R431</accession>
<dbReference type="Proteomes" id="UP000070412">
    <property type="component" value="Unassembled WGS sequence"/>
</dbReference>
<keyword evidence="1" id="KW-1133">Transmembrane helix</keyword>
<dbReference type="EnsemblMetazoa" id="SSS_2854s_mrna">
    <property type="protein sequence ID" value="KAF7489932.1"/>
    <property type="gene ID" value="SSS_2854"/>
</dbReference>
<keyword evidence="1" id="KW-0812">Transmembrane</keyword>
<reference evidence="4" key="1">
    <citation type="journal article" date="2020" name="PLoS Negl. Trop. Dis.">
        <title>High-quality nuclear genome for Sarcoptes scabiei-A critical resource for a neglected parasite.</title>
        <authorList>
            <person name="Korhonen P.K."/>
            <person name="Gasser R.B."/>
            <person name="Ma G."/>
            <person name="Wang T."/>
            <person name="Stroehlein A.J."/>
            <person name="Young N.D."/>
            <person name="Ang C.S."/>
            <person name="Fernando D.D."/>
            <person name="Lu H.C."/>
            <person name="Taylor S."/>
            <person name="Reynolds S.L."/>
            <person name="Mofiz E."/>
            <person name="Najaraj S.H."/>
            <person name="Gowda H."/>
            <person name="Madugundu A."/>
            <person name="Renuse S."/>
            <person name="Holt D."/>
            <person name="Pandey A."/>
            <person name="Papenfuss A.T."/>
            <person name="Fischer K."/>
        </authorList>
    </citation>
    <scope>NUCLEOTIDE SEQUENCE [LARGE SCALE GENOMIC DNA]</scope>
</reference>
<name>A0A834R431_SARSC</name>
<gene>
    <name evidence="2" type="ORF">SSS_2854</name>
</gene>
<proteinExistence type="predicted"/>
<feature type="transmembrane region" description="Helical" evidence="1">
    <location>
        <begin position="352"/>
        <end position="375"/>
    </location>
</feature>
<evidence type="ECO:0000256" key="1">
    <source>
        <dbReference type="SAM" id="Phobius"/>
    </source>
</evidence>
<sequence>MSKDSLLIILLLGFHCYLSTFVSTHSMWRLNYSNPSNFIENFDPIQILRDREDSLQTISILDRNNLDLILAIQMIQNNQIVSIVHYGSQFIFVCLPKQILLVPIESNRFNSLGIYESKIIYTSIDSSRVLKGMDLESQQENRIYFIDDLGTIESIQLCPHFRYEGIRTKAPESIRSASYLLVDSIGMQLIWGNTHRILITDLNDMKKHKIIYETDDETISGQPILHNRYIYWTYLTGLFRFDLKKLSSSSLPLNETKILLKNMTIAAKTSMKFFNNELYLISMSRWLYRLSWIGSSKSEYHFEMIARLLNSSYFLTSLEFISKSSDSSNQLVWCFEQSTILEHLESFRWPRLFIIAIIACLAILMAIFLIAYEIFKCLLHKCLKVTRLKSN</sequence>
<keyword evidence="1" id="KW-0472">Membrane</keyword>